<dbReference type="InterPro" id="IPR050832">
    <property type="entry name" value="Bact_Acetyltransf"/>
</dbReference>
<keyword evidence="2" id="KW-0012">Acyltransferase</keyword>
<evidence type="ECO:0000256" key="2">
    <source>
        <dbReference type="ARBA" id="ARBA00023315"/>
    </source>
</evidence>
<dbReference type="PANTHER" id="PTHR43877">
    <property type="entry name" value="AMINOALKYLPHOSPHONATE N-ACETYLTRANSFERASE-RELATED-RELATED"/>
    <property type="match status" value="1"/>
</dbReference>
<dbReference type="Gene3D" id="3.40.630.30">
    <property type="match status" value="1"/>
</dbReference>
<dbReference type="Proteomes" id="UP000183987">
    <property type="component" value="Unassembled WGS sequence"/>
</dbReference>
<name>A0A1M4WNG9_LOKAT</name>
<dbReference type="EMBL" id="FQUE01000002">
    <property type="protein sequence ID" value="SHE82765.1"/>
    <property type="molecule type" value="Genomic_DNA"/>
</dbReference>
<evidence type="ECO:0000256" key="1">
    <source>
        <dbReference type="ARBA" id="ARBA00022679"/>
    </source>
</evidence>
<reference evidence="5" key="1">
    <citation type="submission" date="2016-11" db="EMBL/GenBank/DDBJ databases">
        <authorList>
            <person name="Varghese N."/>
            <person name="Submissions S."/>
        </authorList>
    </citation>
    <scope>NUCLEOTIDE SEQUENCE [LARGE SCALE GENOMIC DNA]</scope>
    <source>
        <strain evidence="5">DSM 29326</strain>
    </source>
</reference>
<dbReference type="OrthoDB" id="9803233at2"/>
<dbReference type="PANTHER" id="PTHR43877:SF5">
    <property type="entry name" value="BLL8307 PROTEIN"/>
    <property type="match status" value="1"/>
</dbReference>
<proteinExistence type="predicted"/>
<feature type="domain" description="N-acetyltransferase" evidence="3">
    <location>
        <begin position="3"/>
        <end position="150"/>
    </location>
</feature>
<accession>A0A1M4WNG9</accession>
<protein>
    <submittedName>
        <fullName evidence="4">Putative acetyltransferase</fullName>
    </submittedName>
</protein>
<dbReference type="Pfam" id="PF00583">
    <property type="entry name" value="Acetyltransf_1"/>
    <property type="match status" value="1"/>
</dbReference>
<dbReference type="PROSITE" id="PS51186">
    <property type="entry name" value="GNAT"/>
    <property type="match status" value="1"/>
</dbReference>
<evidence type="ECO:0000259" key="3">
    <source>
        <dbReference type="PROSITE" id="PS51186"/>
    </source>
</evidence>
<organism evidence="4 5">
    <name type="scientific">Loktanella atrilutea</name>
    <dbReference type="NCBI Taxonomy" id="366533"/>
    <lineage>
        <taxon>Bacteria</taxon>
        <taxon>Pseudomonadati</taxon>
        <taxon>Pseudomonadota</taxon>
        <taxon>Alphaproteobacteria</taxon>
        <taxon>Rhodobacterales</taxon>
        <taxon>Roseobacteraceae</taxon>
        <taxon>Loktanella</taxon>
    </lineage>
</organism>
<dbReference type="CDD" id="cd04301">
    <property type="entry name" value="NAT_SF"/>
    <property type="match status" value="1"/>
</dbReference>
<dbReference type="RefSeq" id="WP_072856323.1">
    <property type="nucleotide sequence ID" value="NZ_FQUE01000002.1"/>
</dbReference>
<keyword evidence="5" id="KW-1185">Reference proteome</keyword>
<sequence>MTITVARADPRGPEGLALLQASHAYLLSLYPPEFSFALNPDQLAEPHVSFFTAHCDGMATGCAALSDKGDYGEVKSMFVHPDARGSGTGAALMDRLEAEARARGLPLMRLETGDDLYPAHRLYRRHGFTDCGPFGDYVEGPHSVFMEKRL</sequence>
<keyword evidence="1 4" id="KW-0808">Transferase</keyword>
<dbReference type="SUPFAM" id="SSF55729">
    <property type="entry name" value="Acyl-CoA N-acyltransferases (Nat)"/>
    <property type="match status" value="1"/>
</dbReference>
<dbReference type="AlphaFoldDB" id="A0A1M4WNG9"/>
<gene>
    <name evidence="4" type="ORF">SAMN05444339_102173</name>
</gene>
<dbReference type="InterPro" id="IPR016181">
    <property type="entry name" value="Acyl_CoA_acyltransferase"/>
</dbReference>
<evidence type="ECO:0000313" key="4">
    <source>
        <dbReference type="EMBL" id="SHE82765.1"/>
    </source>
</evidence>
<dbReference type="GO" id="GO:0016747">
    <property type="term" value="F:acyltransferase activity, transferring groups other than amino-acyl groups"/>
    <property type="evidence" value="ECO:0007669"/>
    <property type="project" value="InterPro"/>
</dbReference>
<evidence type="ECO:0000313" key="5">
    <source>
        <dbReference type="Proteomes" id="UP000183987"/>
    </source>
</evidence>
<dbReference type="InterPro" id="IPR000182">
    <property type="entry name" value="GNAT_dom"/>
</dbReference>
<dbReference type="STRING" id="366533.SAMN05444339_102173"/>